<evidence type="ECO:0000256" key="5">
    <source>
        <dbReference type="ARBA" id="ARBA00022729"/>
    </source>
</evidence>
<feature type="binding site" description="covalent" evidence="9">
    <location>
        <position position="57"/>
    </location>
    <ligand>
        <name>heme c</name>
        <dbReference type="ChEBI" id="CHEBI:61717"/>
        <label>1</label>
    </ligand>
</feature>
<dbReference type="Gene3D" id="1.10.760.10">
    <property type="entry name" value="Cytochrome c-like domain"/>
    <property type="match status" value="3"/>
</dbReference>
<feature type="compositionally biased region" description="Polar residues" evidence="11">
    <location>
        <begin position="406"/>
        <end position="420"/>
    </location>
</feature>
<evidence type="ECO:0000313" key="14">
    <source>
        <dbReference type="Proteomes" id="UP000251313"/>
    </source>
</evidence>
<dbReference type="Pfam" id="PF00034">
    <property type="entry name" value="Cytochrom_C"/>
    <property type="match status" value="2"/>
</dbReference>
<dbReference type="InterPro" id="IPR009056">
    <property type="entry name" value="Cyt_c-like_dom"/>
</dbReference>
<feature type="binding site" description="axial binding residue" evidence="10">
    <location>
        <position position="206"/>
    </location>
    <ligand>
        <name>heme c</name>
        <dbReference type="ChEBI" id="CHEBI:61717"/>
        <label>2</label>
    </ligand>
    <ligandPart>
        <name>Fe</name>
        <dbReference type="ChEBI" id="CHEBI:18248"/>
    </ligandPart>
</feature>
<dbReference type="EC" id="1.1.99.3" evidence="13"/>
<feature type="binding site" description="covalent" evidence="9">
    <location>
        <position position="323"/>
    </location>
    <ligand>
        <name>heme c</name>
        <dbReference type="ChEBI" id="CHEBI:61717"/>
        <label>3</label>
    </ligand>
</feature>
<gene>
    <name evidence="13" type="ORF">NCTC11967_02346</name>
</gene>
<dbReference type="PIRSF" id="PIRSF000018">
    <property type="entry name" value="Mb_ADH_cyt_c"/>
    <property type="match status" value="1"/>
</dbReference>
<feature type="binding site" description="axial binding residue" evidence="10">
    <location>
        <position position="327"/>
    </location>
    <ligand>
        <name>heme c</name>
        <dbReference type="ChEBI" id="CHEBI:61717"/>
        <label>3</label>
    </ligand>
    <ligandPart>
        <name>Fe</name>
        <dbReference type="ChEBI" id="CHEBI:18248"/>
    </ligandPart>
</feature>
<evidence type="ECO:0000256" key="1">
    <source>
        <dbReference type="ARBA" id="ARBA00004236"/>
    </source>
</evidence>
<dbReference type="GO" id="GO:0005506">
    <property type="term" value="F:iron ion binding"/>
    <property type="evidence" value="ECO:0007669"/>
    <property type="project" value="InterPro"/>
</dbReference>
<dbReference type="InterPro" id="IPR014353">
    <property type="entry name" value="Membr-bd_ADH_cyt_c"/>
</dbReference>
<dbReference type="AlphaFoldDB" id="A0AB38FVY9"/>
<name>A0AB38FVY9_9ENTR</name>
<keyword evidence="7 10" id="KW-0408">Iron</keyword>
<evidence type="ECO:0000256" key="4">
    <source>
        <dbReference type="ARBA" id="ARBA00022723"/>
    </source>
</evidence>
<organism evidence="13 14">
    <name type="scientific">Yokenella regensburgei</name>
    <dbReference type="NCBI Taxonomy" id="158877"/>
    <lineage>
        <taxon>Bacteria</taxon>
        <taxon>Pseudomonadati</taxon>
        <taxon>Pseudomonadota</taxon>
        <taxon>Gammaproteobacteria</taxon>
        <taxon>Enterobacterales</taxon>
        <taxon>Enterobacteriaceae</taxon>
        <taxon>Yokenella</taxon>
    </lineage>
</organism>
<feature type="region of interest" description="Disordered" evidence="11">
    <location>
        <begin position="399"/>
        <end position="420"/>
    </location>
</feature>
<keyword evidence="6" id="KW-0677">Repeat</keyword>
<comment type="subcellular location">
    <subcellularLocation>
        <location evidence="1">Cell membrane</location>
    </subcellularLocation>
</comment>
<keyword evidence="13" id="KW-0560">Oxidoreductase</keyword>
<feature type="binding site" description="covalent" evidence="9">
    <location>
        <position position="54"/>
    </location>
    <ligand>
        <name>heme c</name>
        <dbReference type="ChEBI" id="CHEBI:61717"/>
        <label>1</label>
    </ligand>
</feature>
<evidence type="ECO:0000256" key="3">
    <source>
        <dbReference type="ARBA" id="ARBA00022617"/>
    </source>
</evidence>
<feature type="domain" description="Cytochrome c" evidence="12">
    <location>
        <begin position="187"/>
        <end position="294"/>
    </location>
</feature>
<keyword evidence="8" id="KW-0472">Membrane</keyword>
<feature type="binding site" description="axial binding residue" evidence="10">
    <location>
        <position position="58"/>
    </location>
    <ligand>
        <name>heme c</name>
        <dbReference type="ChEBI" id="CHEBI:61717"/>
        <label>1</label>
    </ligand>
    <ligandPart>
        <name>Fe</name>
        <dbReference type="ChEBI" id="CHEBI:18248"/>
    </ligandPart>
</feature>
<reference evidence="13 14" key="1">
    <citation type="submission" date="2018-06" db="EMBL/GenBank/DDBJ databases">
        <authorList>
            <consortium name="Pathogen Informatics"/>
            <person name="Doyle S."/>
        </authorList>
    </citation>
    <scope>NUCLEOTIDE SEQUENCE [LARGE SCALE GENOMIC DNA]</scope>
    <source>
        <strain evidence="13 14">NCTC11967</strain>
    </source>
</reference>
<keyword evidence="5" id="KW-0732">Signal</keyword>
<evidence type="ECO:0000256" key="8">
    <source>
        <dbReference type="ARBA" id="ARBA00023136"/>
    </source>
</evidence>
<dbReference type="PANTHER" id="PTHR35008:SF8">
    <property type="entry name" value="ALCOHOL DEHYDROGENASE CYTOCHROME C SUBUNIT"/>
    <property type="match status" value="1"/>
</dbReference>
<evidence type="ECO:0000256" key="6">
    <source>
        <dbReference type="ARBA" id="ARBA00022737"/>
    </source>
</evidence>
<keyword evidence="2" id="KW-1003">Cell membrane</keyword>
<dbReference type="GO" id="GO:0033717">
    <property type="term" value="F:gluconate 2-dehydrogenase (acceptor) activity"/>
    <property type="evidence" value="ECO:0007669"/>
    <property type="project" value="UniProtKB-EC"/>
</dbReference>
<feature type="binding site" description="covalent" evidence="9">
    <location>
        <position position="326"/>
    </location>
    <ligand>
        <name>heme c</name>
        <dbReference type="ChEBI" id="CHEBI:61717"/>
        <label>3</label>
    </ligand>
</feature>
<dbReference type="GO" id="GO:0020037">
    <property type="term" value="F:heme binding"/>
    <property type="evidence" value="ECO:0007669"/>
    <property type="project" value="InterPro"/>
</dbReference>
<dbReference type="GO" id="GO:0009055">
    <property type="term" value="F:electron transfer activity"/>
    <property type="evidence" value="ECO:0007669"/>
    <property type="project" value="InterPro"/>
</dbReference>
<dbReference type="InterPro" id="IPR036909">
    <property type="entry name" value="Cyt_c-like_dom_sf"/>
</dbReference>
<dbReference type="Pfam" id="PF13442">
    <property type="entry name" value="Cytochrome_CBB3"/>
    <property type="match status" value="1"/>
</dbReference>
<dbReference type="PROSITE" id="PS51007">
    <property type="entry name" value="CYTC"/>
    <property type="match status" value="3"/>
</dbReference>
<dbReference type="SUPFAM" id="SSF46626">
    <property type="entry name" value="Cytochrome c"/>
    <property type="match status" value="3"/>
</dbReference>
<comment type="cofactor">
    <cofactor evidence="9">
        <name>heme c</name>
        <dbReference type="ChEBI" id="CHEBI:61717"/>
    </cofactor>
    <text evidence="9">Binds 3 heme c groups covalently per subunit.</text>
</comment>
<evidence type="ECO:0000256" key="2">
    <source>
        <dbReference type="ARBA" id="ARBA00022475"/>
    </source>
</evidence>
<sequence length="420" mass="45344">MPTRQSIRPGARLTNLRLWGDIMRTGLILAGLLFSAVSHAALPQGEYVARVADCMACHTAEGGEANAGGKRFPTPVGDIFSTNITPDKTHGIGNYSYEDFEKAVRQGIAKDGHPLYPAMPYPSYARMSDKDVKALYDYFMHDVPPSATANRESEIPWPLSARWPLHIWNALYADTPADVKAADDDGDLVKRGAYLVQGAGHCGACHTPRGAAMNEEAYDDSDPAYLSGAMIDGWYAPSLRTINMPPEELKALLLTGRSKHAAISGSMVEVVEQSTQYLTDNDANAIVHYLLSLNRSSAAPSPMPPLADVPSNLDGKTLYMRYCSTCHGPSGQGTDDNVPALSGNPMLQVADPTPLIRVIAQGAETPNTKGSVSFRMPAYGDVMSDDDIRDVTNYLRESWGNGAPEVNSNDVNKVIKQTSP</sequence>
<feature type="binding site" description="covalent" evidence="9">
    <location>
        <position position="202"/>
    </location>
    <ligand>
        <name>heme c</name>
        <dbReference type="ChEBI" id="CHEBI:61717"/>
        <label>2</label>
    </ligand>
</feature>
<proteinExistence type="predicted"/>
<comment type="caution">
    <text evidence="13">The sequence shown here is derived from an EMBL/GenBank/DDBJ whole genome shotgun (WGS) entry which is preliminary data.</text>
</comment>
<keyword evidence="4 10" id="KW-0479">Metal-binding</keyword>
<dbReference type="PANTHER" id="PTHR35008">
    <property type="entry name" value="BLL4482 PROTEIN-RELATED"/>
    <property type="match status" value="1"/>
</dbReference>
<dbReference type="InterPro" id="IPR051459">
    <property type="entry name" value="Cytochrome_c-type_DH"/>
</dbReference>
<feature type="binding site" description="covalent" evidence="9">
    <location>
        <position position="205"/>
    </location>
    <ligand>
        <name>heme c</name>
        <dbReference type="ChEBI" id="CHEBI:61717"/>
        <label>2</label>
    </ligand>
</feature>
<evidence type="ECO:0000256" key="9">
    <source>
        <dbReference type="PIRSR" id="PIRSR000018-50"/>
    </source>
</evidence>
<feature type="domain" description="Cytochrome c" evidence="12">
    <location>
        <begin position="40"/>
        <end position="143"/>
    </location>
</feature>
<keyword evidence="3 9" id="KW-0349">Heme</keyword>
<accession>A0AB38FVY9</accession>
<evidence type="ECO:0000256" key="7">
    <source>
        <dbReference type="ARBA" id="ARBA00023004"/>
    </source>
</evidence>
<protein>
    <submittedName>
        <fullName evidence="13">Gluconate 2-dehydrogenase cytochrome c subunit</fullName>
        <ecNumber evidence="13">1.1.99.3</ecNumber>
    </submittedName>
</protein>
<feature type="domain" description="Cytochrome c" evidence="12">
    <location>
        <begin position="310"/>
        <end position="399"/>
    </location>
</feature>
<evidence type="ECO:0000313" key="13">
    <source>
        <dbReference type="EMBL" id="SQA63310.1"/>
    </source>
</evidence>
<dbReference type="GO" id="GO:0005886">
    <property type="term" value="C:plasma membrane"/>
    <property type="evidence" value="ECO:0007669"/>
    <property type="project" value="UniProtKB-SubCell"/>
</dbReference>
<evidence type="ECO:0000256" key="10">
    <source>
        <dbReference type="PIRSR" id="PIRSR000018-51"/>
    </source>
</evidence>
<evidence type="ECO:0000259" key="12">
    <source>
        <dbReference type="PROSITE" id="PS51007"/>
    </source>
</evidence>
<dbReference type="EMBL" id="UAVL01000011">
    <property type="protein sequence ID" value="SQA63310.1"/>
    <property type="molecule type" value="Genomic_DNA"/>
</dbReference>
<dbReference type="Proteomes" id="UP000251313">
    <property type="component" value="Unassembled WGS sequence"/>
</dbReference>
<evidence type="ECO:0000256" key="11">
    <source>
        <dbReference type="SAM" id="MobiDB-lite"/>
    </source>
</evidence>